<dbReference type="Proteomes" id="UP000195569">
    <property type="component" value="Unassembled WGS sequence"/>
</dbReference>
<dbReference type="EMBL" id="CYGY02000021">
    <property type="protein sequence ID" value="SIT39354.1"/>
    <property type="molecule type" value="Genomic_DNA"/>
</dbReference>
<evidence type="ECO:0000256" key="1">
    <source>
        <dbReference type="SAM" id="MobiDB-lite"/>
    </source>
</evidence>
<name>A0A1N7RXA1_9BURK</name>
<sequence length="105" mass="12015">MHMRLMYVGKPSPRNTIRQTIFSRSGRRVGISSKHVHMRLILCERVGTRNTNELTMGENYDCIMAAPTPPRSVALLLNSLSTRSSRRRWSRRPSMLRPPAHGTTL</sequence>
<keyword evidence="3" id="KW-1185">Reference proteome</keyword>
<accession>A0A1N7RXA1</accession>
<protein>
    <submittedName>
        <fullName evidence="2">Uncharacterized protein</fullName>
    </submittedName>
</protein>
<evidence type="ECO:0000313" key="2">
    <source>
        <dbReference type="EMBL" id="SIT39354.1"/>
    </source>
</evidence>
<evidence type="ECO:0000313" key="3">
    <source>
        <dbReference type="Proteomes" id="UP000195569"/>
    </source>
</evidence>
<feature type="region of interest" description="Disordered" evidence="1">
    <location>
        <begin position="83"/>
        <end position="105"/>
    </location>
</feature>
<organism evidence="2 3">
    <name type="scientific">Paraburkholderia piptadeniae</name>
    <dbReference type="NCBI Taxonomy" id="1701573"/>
    <lineage>
        <taxon>Bacteria</taxon>
        <taxon>Pseudomonadati</taxon>
        <taxon>Pseudomonadota</taxon>
        <taxon>Betaproteobacteria</taxon>
        <taxon>Burkholderiales</taxon>
        <taxon>Burkholderiaceae</taxon>
        <taxon>Paraburkholderia</taxon>
    </lineage>
</organism>
<reference evidence="2" key="1">
    <citation type="submission" date="2016-12" db="EMBL/GenBank/DDBJ databases">
        <authorList>
            <person name="Moulin L."/>
        </authorList>
    </citation>
    <scope>NUCLEOTIDE SEQUENCE [LARGE SCALE GENOMIC DNA]</scope>
    <source>
        <strain evidence="2">STM 7183</strain>
    </source>
</reference>
<comment type="caution">
    <text evidence="2">The sequence shown here is derived from an EMBL/GenBank/DDBJ whole genome shotgun (WGS) entry which is preliminary data.</text>
</comment>
<proteinExistence type="predicted"/>
<gene>
    <name evidence="2" type="ORF">BN2476_210156</name>
</gene>
<dbReference type="AlphaFoldDB" id="A0A1N7RXA1"/>